<gene>
    <name evidence="1" type="ORF">L210DRAFT_3326254</name>
</gene>
<proteinExistence type="predicted"/>
<evidence type="ECO:0000313" key="2">
    <source>
        <dbReference type="Proteomes" id="UP001194468"/>
    </source>
</evidence>
<feature type="non-terminal residue" evidence="1">
    <location>
        <position position="61"/>
    </location>
</feature>
<accession>A0AAD4G9E3</accession>
<keyword evidence="2" id="KW-1185">Reference proteome</keyword>
<protein>
    <submittedName>
        <fullName evidence="1">Uncharacterized protein</fullName>
    </submittedName>
</protein>
<reference evidence="1" key="1">
    <citation type="submission" date="2019-10" db="EMBL/GenBank/DDBJ databases">
        <authorList>
            <consortium name="DOE Joint Genome Institute"/>
            <person name="Kuo A."/>
            <person name="Miyauchi S."/>
            <person name="Kiss E."/>
            <person name="Drula E."/>
            <person name="Kohler A."/>
            <person name="Sanchez-Garcia M."/>
            <person name="Andreopoulos B."/>
            <person name="Barry K.W."/>
            <person name="Bonito G."/>
            <person name="Buee M."/>
            <person name="Carver A."/>
            <person name="Chen C."/>
            <person name="Cichocki N."/>
            <person name="Clum A."/>
            <person name="Culley D."/>
            <person name="Crous P.W."/>
            <person name="Fauchery L."/>
            <person name="Girlanda M."/>
            <person name="Hayes R."/>
            <person name="Keri Z."/>
            <person name="LaButti K."/>
            <person name="Lipzen A."/>
            <person name="Lombard V."/>
            <person name="Magnuson J."/>
            <person name="Maillard F."/>
            <person name="Morin E."/>
            <person name="Murat C."/>
            <person name="Nolan M."/>
            <person name="Ohm R."/>
            <person name="Pangilinan J."/>
            <person name="Pereira M."/>
            <person name="Perotto S."/>
            <person name="Peter M."/>
            <person name="Riley R."/>
            <person name="Sitrit Y."/>
            <person name="Stielow B."/>
            <person name="Szollosi G."/>
            <person name="Zifcakova L."/>
            <person name="Stursova M."/>
            <person name="Spatafora J.W."/>
            <person name="Tedersoo L."/>
            <person name="Vaario L.-M."/>
            <person name="Yamada A."/>
            <person name="Yan M."/>
            <person name="Wang P."/>
            <person name="Xu J."/>
            <person name="Bruns T."/>
            <person name="Baldrian P."/>
            <person name="Vilgalys R."/>
            <person name="Henrissat B."/>
            <person name="Grigoriev I.V."/>
            <person name="Hibbett D."/>
            <person name="Nagy L.G."/>
            <person name="Martin F.M."/>
        </authorList>
    </citation>
    <scope>NUCLEOTIDE SEQUENCE</scope>
    <source>
        <strain evidence="1">BED1</strain>
    </source>
</reference>
<sequence>LSLPNAEIRLQAHLGNRYIDSDWQPALKAVMDAEGSTEVALKAIHDIENEAKRRPGIVIRI</sequence>
<name>A0AAD4G9E3_BOLED</name>
<feature type="non-terminal residue" evidence="1">
    <location>
        <position position="1"/>
    </location>
</feature>
<reference evidence="1" key="2">
    <citation type="journal article" date="2020" name="Nat. Commun.">
        <title>Large-scale genome sequencing of mycorrhizal fungi provides insights into the early evolution of symbiotic traits.</title>
        <authorList>
            <person name="Miyauchi S."/>
            <person name="Kiss E."/>
            <person name="Kuo A."/>
            <person name="Drula E."/>
            <person name="Kohler A."/>
            <person name="Sanchez-Garcia M."/>
            <person name="Morin E."/>
            <person name="Andreopoulos B."/>
            <person name="Barry K.W."/>
            <person name="Bonito G."/>
            <person name="Buee M."/>
            <person name="Carver A."/>
            <person name="Chen C."/>
            <person name="Cichocki N."/>
            <person name="Clum A."/>
            <person name="Culley D."/>
            <person name="Crous P.W."/>
            <person name="Fauchery L."/>
            <person name="Girlanda M."/>
            <person name="Hayes R.D."/>
            <person name="Keri Z."/>
            <person name="LaButti K."/>
            <person name="Lipzen A."/>
            <person name="Lombard V."/>
            <person name="Magnuson J."/>
            <person name="Maillard F."/>
            <person name="Murat C."/>
            <person name="Nolan M."/>
            <person name="Ohm R.A."/>
            <person name="Pangilinan J."/>
            <person name="Pereira M.F."/>
            <person name="Perotto S."/>
            <person name="Peter M."/>
            <person name="Pfister S."/>
            <person name="Riley R."/>
            <person name="Sitrit Y."/>
            <person name="Stielow J.B."/>
            <person name="Szollosi G."/>
            <person name="Zifcakova L."/>
            <person name="Stursova M."/>
            <person name="Spatafora J.W."/>
            <person name="Tedersoo L."/>
            <person name="Vaario L.M."/>
            <person name="Yamada A."/>
            <person name="Yan M."/>
            <person name="Wang P."/>
            <person name="Xu J."/>
            <person name="Bruns T."/>
            <person name="Baldrian P."/>
            <person name="Vilgalys R."/>
            <person name="Dunand C."/>
            <person name="Henrissat B."/>
            <person name="Grigoriev I.V."/>
            <person name="Hibbett D."/>
            <person name="Nagy L.G."/>
            <person name="Martin F.M."/>
        </authorList>
    </citation>
    <scope>NUCLEOTIDE SEQUENCE</scope>
    <source>
        <strain evidence="1">BED1</strain>
    </source>
</reference>
<evidence type="ECO:0000313" key="1">
    <source>
        <dbReference type="EMBL" id="KAF8431236.1"/>
    </source>
</evidence>
<organism evidence="1 2">
    <name type="scientific">Boletus edulis BED1</name>
    <dbReference type="NCBI Taxonomy" id="1328754"/>
    <lineage>
        <taxon>Eukaryota</taxon>
        <taxon>Fungi</taxon>
        <taxon>Dikarya</taxon>
        <taxon>Basidiomycota</taxon>
        <taxon>Agaricomycotina</taxon>
        <taxon>Agaricomycetes</taxon>
        <taxon>Agaricomycetidae</taxon>
        <taxon>Boletales</taxon>
        <taxon>Boletineae</taxon>
        <taxon>Boletaceae</taxon>
        <taxon>Boletoideae</taxon>
        <taxon>Boletus</taxon>
    </lineage>
</organism>
<dbReference type="AlphaFoldDB" id="A0AAD4G9E3"/>
<dbReference type="Proteomes" id="UP001194468">
    <property type="component" value="Unassembled WGS sequence"/>
</dbReference>
<dbReference type="EMBL" id="WHUW01000052">
    <property type="protein sequence ID" value="KAF8431236.1"/>
    <property type="molecule type" value="Genomic_DNA"/>
</dbReference>
<comment type="caution">
    <text evidence="1">The sequence shown here is derived from an EMBL/GenBank/DDBJ whole genome shotgun (WGS) entry which is preliminary data.</text>
</comment>